<keyword evidence="4 7" id="KW-0443">Lipid metabolism</keyword>
<proteinExistence type="inferred from homology"/>
<keyword evidence="1 7" id="KW-0444">Lipid biosynthesis</keyword>
<evidence type="ECO:0000256" key="8">
    <source>
        <dbReference type="SAM" id="MobiDB-lite"/>
    </source>
</evidence>
<keyword evidence="5 7" id="KW-0594">Phospholipid biosynthesis</keyword>
<keyword evidence="7" id="KW-0067">ATP-binding</keyword>
<name>A0A316Z7P4_9BASI</name>
<evidence type="ECO:0000256" key="4">
    <source>
        <dbReference type="ARBA" id="ARBA00023098"/>
    </source>
</evidence>
<comment type="pathway">
    <text evidence="7">Phospholipid metabolism; phosphatidylglycerol biosynthesis; phosphatidylglycerol from CDP-diacylglycerol: step 1/2.</text>
</comment>
<dbReference type="GO" id="GO:0032049">
    <property type="term" value="P:cardiolipin biosynthetic process"/>
    <property type="evidence" value="ECO:0007669"/>
    <property type="project" value="InterPro"/>
</dbReference>
<keyword evidence="6 7" id="KW-1208">Phospholipid metabolism</keyword>
<evidence type="ECO:0000256" key="6">
    <source>
        <dbReference type="ARBA" id="ARBA00023264"/>
    </source>
</evidence>
<comment type="similarity">
    <text evidence="7">Belongs to the CDP-alcohol phosphatidyltransferase class-II family.</text>
</comment>
<comment type="subcellular location">
    <subcellularLocation>
        <location evidence="7">Mitochondrion</location>
    </subcellularLocation>
</comment>
<accession>A0A316Z7P4</accession>
<dbReference type="GO" id="GO:0005524">
    <property type="term" value="F:ATP binding"/>
    <property type="evidence" value="ECO:0007669"/>
    <property type="project" value="UniProtKB-KW"/>
</dbReference>
<evidence type="ECO:0000256" key="7">
    <source>
        <dbReference type="RuleBase" id="RU365024"/>
    </source>
</evidence>
<dbReference type="GO" id="GO:0005739">
    <property type="term" value="C:mitochondrion"/>
    <property type="evidence" value="ECO:0007669"/>
    <property type="project" value="UniProtKB-SubCell"/>
</dbReference>
<dbReference type="Gene3D" id="3.30.870.10">
    <property type="entry name" value="Endonuclease Chain A"/>
    <property type="match status" value="2"/>
</dbReference>
<dbReference type="PANTHER" id="PTHR12586:SF1">
    <property type="entry name" value="CDP-DIACYLGLYCEROL--GLYCEROL-3-PHOSPHATE 3-PHOSPHATIDYLTRANSFERASE, MITOCHONDRIAL"/>
    <property type="match status" value="1"/>
</dbReference>
<keyword evidence="2 7" id="KW-0808">Transferase</keyword>
<evidence type="ECO:0000313" key="9">
    <source>
        <dbReference type="EMBL" id="PWN97807.1"/>
    </source>
</evidence>
<protein>
    <recommendedName>
        <fullName evidence="7">CDP-diacylglycerol--glycerol-3-phosphate 3-phosphatidyltransferase</fullName>
        <ecNumber evidence="7">2.7.8.5</ecNumber>
    </recommendedName>
</protein>
<gene>
    <name evidence="9" type="ORF">FA09DRAFT_329969</name>
</gene>
<dbReference type="SUPFAM" id="SSF56024">
    <property type="entry name" value="Phospholipase D/nuclease"/>
    <property type="match status" value="1"/>
</dbReference>
<keyword evidence="7" id="KW-0547">Nucleotide-binding</keyword>
<dbReference type="GO" id="GO:0008444">
    <property type="term" value="F:CDP-diacylglycerol-glycerol-3-phosphate 3-phosphatidyltransferase activity"/>
    <property type="evidence" value="ECO:0007669"/>
    <property type="project" value="UniProtKB-EC"/>
</dbReference>
<evidence type="ECO:0000256" key="5">
    <source>
        <dbReference type="ARBA" id="ARBA00023209"/>
    </source>
</evidence>
<reference evidence="9 10" key="1">
    <citation type="journal article" date="2018" name="Mol. Biol. Evol.">
        <title>Broad Genomic Sampling Reveals a Smut Pathogenic Ancestry of the Fungal Clade Ustilaginomycotina.</title>
        <authorList>
            <person name="Kijpornyongpan T."/>
            <person name="Mondo S.J."/>
            <person name="Barry K."/>
            <person name="Sandor L."/>
            <person name="Lee J."/>
            <person name="Lipzen A."/>
            <person name="Pangilinan J."/>
            <person name="LaButti K."/>
            <person name="Hainaut M."/>
            <person name="Henrissat B."/>
            <person name="Grigoriev I.V."/>
            <person name="Spatafora J.W."/>
            <person name="Aime M.C."/>
        </authorList>
    </citation>
    <scope>NUCLEOTIDE SEQUENCE [LARGE SCALE GENOMIC DNA]</scope>
    <source>
        <strain evidence="9 10">MCA 4186</strain>
    </source>
</reference>
<evidence type="ECO:0000256" key="1">
    <source>
        <dbReference type="ARBA" id="ARBA00022516"/>
    </source>
</evidence>
<dbReference type="CDD" id="cd09137">
    <property type="entry name" value="PLDc_PGS1_euk_2"/>
    <property type="match status" value="1"/>
</dbReference>
<keyword evidence="7" id="KW-0496">Mitochondrion</keyword>
<dbReference type="GeneID" id="37269958"/>
<dbReference type="PANTHER" id="PTHR12586">
    <property type="entry name" value="CDP-DIACYLGLYCEROL--SERINE O-PHOSPHATIDYLTRANSFERASE"/>
    <property type="match status" value="1"/>
</dbReference>
<feature type="region of interest" description="Disordered" evidence="8">
    <location>
        <begin position="168"/>
        <end position="187"/>
    </location>
</feature>
<organism evidence="9 10">
    <name type="scientific">Tilletiopsis washingtonensis</name>
    <dbReference type="NCBI Taxonomy" id="58919"/>
    <lineage>
        <taxon>Eukaryota</taxon>
        <taxon>Fungi</taxon>
        <taxon>Dikarya</taxon>
        <taxon>Basidiomycota</taxon>
        <taxon>Ustilaginomycotina</taxon>
        <taxon>Exobasidiomycetes</taxon>
        <taxon>Entylomatales</taxon>
        <taxon>Entylomatales incertae sedis</taxon>
        <taxon>Tilletiopsis</taxon>
    </lineage>
</organism>
<evidence type="ECO:0000256" key="3">
    <source>
        <dbReference type="ARBA" id="ARBA00022737"/>
    </source>
</evidence>
<evidence type="ECO:0000256" key="2">
    <source>
        <dbReference type="ARBA" id="ARBA00022679"/>
    </source>
</evidence>
<evidence type="ECO:0000313" key="10">
    <source>
        <dbReference type="Proteomes" id="UP000245946"/>
    </source>
</evidence>
<sequence>MLCARVCAGRAHPLPAAQIAALREALRRRPHLRCTVLLDYQRSTREGAYVPGQRRSHSSASLLAPLVRDFPAQCEVRLFRAPGLPAWAERMLGKRLVEGWGLQHMKCYGHEGTTLWSGANLSRDYFTNRQDRYMTLVSRALSAYARALLLLVARHSYLLCSPDPPRRVGGGPLSPPPPPPHAAPEEHGAYTLEWDGGRKALLVEGPEGTIQRRSNGDMAPAPGVPEHGWRRSLGRDVAALTARWTALARRAQPAPDAVRITPLLQMGQLGIAHETRAAPLLLPALGSSARLALTSGYFGLSRPWAQLVLRAQAPTLVLAAAPRANGFFGSKGISRHLPPAYTWLERRFWIALGRRGRRGDGEAHGVRIVEWEREGWTYHAKGIWLAPGAGMAPQHTLIGSSNLGRRSARRDLEASLLISLPDETRANSSSSDDEAALAKLRSALDAELRSLRKHATQHVDAALFARKERYVHPGVRVAAWCIQSLL</sequence>
<feature type="compositionally biased region" description="Pro residues" evidence="8">
    <location>
        <begin position="173"/>
        <end position="182"/>
    </location>
</feature>
<dbReference type="AlphaFoldDB" id="A0A316Z7P4"/>
<comment type="catalytic activity">
    <reaction evidence="7">
        <text>a CDP-1,2-diacyl-sn-glycerol + sn-glycerol 3-phosphate = a 1,2-diacyl-sn-glycero-3-phospho-(1'-sn-glycero-3'-phosphate) + CMP + H(+)</text>
        <dbReference type="Rhea" id="RHEA:12593"/>
        <dbReference type="ChEBI" id="CHEBI:15378"/>
        <dbReference type="ChEBI" id="CHEBI:57597"/>
        <dbReference type="ChEBI" id="CHEBI:58332"/>
        <dbReference type="ChEBI" id="CHEBI:60110"/>
        <dbReference type="ChEBI" id="CHEBI:60377"/>
        <dbReference type="EC" id="2.7.8.5"/>
    </reaction>
</comment>
<keyword evidence="10" id="KW-1185">Reference proteome</keyword>
<dbReference type="UniPathway" id="UPA00084">
    <property type="reaction ID" value="UER00503"/>
</dbReference>
<dbReference type="STRING" id="58919.A0A316Z7P4"/>
<dbReference type="EMBL" id="KZ819293">
    <property type="protein sequence ID" value="PWN97807.1"/>
    <property type="molecule type" value="Genomic_DNA"/>
</dbReference>
<dbReference type="OrthoDB" id="10250191at2759"/>
<dbReference type="PIRSF" id="PIRSF000850">
    <property type="entry name" value="Phospholipase_D_PSS"/>
    <property type="match status" value="1"/>
</dbReference>
<dbReference type="InterPro" id="IPR016270">
    <property type="entry name" value="PGS1"/>
</dbReference>
<dbReference type="EC" id="2.7.8.5" evidence="7"/>
<keyword evidence="3" id="KW-0677">Repeat</keyword>
<comment type="function">
    <text evidence="7">Functions in the biosynthesis of the anionic phospholipids phosphatidylglycerol and cardiolipin.</text>
</comment>
<dbReference type="RefSeq" id="XP_025598086.1">
    <property type="nucleotide sequence ID" value="XM_025742414.1"/>
</dbReference>
<dbReference type="Proteomes" id="UP000245946">
    <property type="component" value="Unassembled WGS sequence"/>
</dbReference>